<accession>A0A836CGJ5</accession>
<evidence type="ECO:0000313" key="3">
    <source>
        <dbReference type="Proteomes" id="UP000664859"/>
    </source>
</evidence>
<name>A0A836CGJ5_9STRA</name>
<feature type="region of interest" description="Disordered" evidence="1">
    <location>
        <begin position="21"/>
        <end position="69"/>
    </location>
</feature>
<evidence type="ECO:0000313" key="2">
    <source>
        <dbReference type="EMBL" id="KAG5184734.1"/>
    </source>
</evidence>
<reference evidence="2" key="1">
    <citation type="submission" date="2021-02" db="EMBL/GenBank/DDBJ databases">
        <title>First Annotated Genome of the Yellow-green Alga Tribonema minus.</title>
        <authorList>
            <person name="Mahan K.M."/>
        </authorList>
    </citation>
    <scope>NUCLEOTIDE SEQUENCE</scope>
    <source>
        <strain evidence="2">UTEX B ZZ1240</strain>
    </source>
</reference>
<dbReference type="AlphaFoldDB" id="A0A836CGJ5"/>
<gene>
    <name evidence="2" type="ORF">JKP88DRAFT_289759</name>
</gene>
<keyword evidence="3" id="KW-1185">Reference proteome</keyword>
<comment type="caution">
    <text evidence="2">The sequence shown here is derived from an EMBL/GenBank/DDBJ whole genome shotgun (WGS) entry which is preliminary data.</text>
</comment>
<proteinExistence type="predicted"/>
<dbReference type="Proteomes" id="UP000664859">
    <property type="component" value="Unassembled WGS sequence"/>
</dbReference>
<dbReference type="EMBL" id="JAFCMP010000154">
    <property type="protein sequence ID" value="KAG5184734.1"/>
    <property type="molecule type" value="Genomic_DNA"/>
</dbReference>
<organism evidence="2 3">
    <name type="scientific">Tribonema minus</name>
    <dbReference type="NCBI Taxonomy" id="303371"/>
    <lineage>
        <taxon>Eukaryota</taxon>
        <taxon>Sar</taxon>
        <taxon>Stramenopiles</taxon>
        <taxon>Ochrophyta</taxon>
        <taxon>PX clade</taxon>
        <taxon>Xanthophyceae</taxon>
        <taxon>Tribonematales</taxon>
        <taxon>Tribonemataceae</taxon>
        <taxon>Tribonema</taxon>
    </lineage>
</organism>
<protein>
    <submittedName>
        <fullName evidence="2">Uncharacterized protein</fullName>
    </submittedName>
</protein>
<feature type="compositionally biased region" description="Basic and acidic residues" evidence="1">
    <location>
        <begin position="21"/>
        <end position="30"/>
    </location>
</feature>
<evidence type="ECO:0000256" key="1">
    <source>
        <dbReference type="SAM" id="MobiDB-lite"/>
    </source>
</evidence>
<sequence length="125" mass="13423">MAPIRTQAQLSAFEKCRDARKKALDEKAAKEAPAPPVETPVVDESAHLETPAAVERKEVPAAAPTVESDDDEVVMDADDLLALMYDQQGELADMESTLAQLRDAHGLLETAFASSKTKAGTINFV</sequence>